<name>A0A5C0B2R5_9BURK</name>
<keyword evidence="3" id="KW-1185">Reference proteome</keyword>
<evidence type="ECO:0000313" key="3">
    <source>
        <dbReference type="Proteomes" id="UP000325161"/>
    </source>
</evidence>
<dbReference type="AlphaFoldDB" id="A0A5C0B2R5"/>
<evidence type="ECO:0000256" key="1">
    <source>
        <dbReference type="SAM" id="MobiDB-lite"/>
    </source>
</evidence>
<dbReference type="Proteomes" id="UP000325161">
    <property type="component" value="Chromosome"/>
</dbReference>
<organism evidence="2 3">
    <name type="scientific">Pigmentiphaga aceris</name>
    <dbReference type="NCBI Taxonomy" id="1940612"/>
    <lineage>
        <taxon>Bacteria</taxon>
        <taxon>Pseudomonadati</taxon>
        <taxon>Pseudomonadota</taxon>
        <taxon>Betaproteobacteria</taxon>
        <taxon>Burkholderiales</taxon>
        <taxon>Alcaligenaceae</taxon>
        <taxon>Pigmentiphaga</taxon>
    </lineage>
</organism>
<dbReference type="EMBL" id="CP043046">
    <property type="protein sequence ID" value="QEI07480.1"/>
    <property type="molecule type" value="Genomic_DNA"/>
</dbReference>
<evidence type="ECO:0000313" key="2">
    <source>
        <dbReference type="EMBL" id="QEI07480.1"/>
    </source>
</evidence>
<feature type="compositionally biased region" description="Basic and acidic residues" evidence="1">
    <location>
        <begin position="1"/>
        <end position="11"/>
    </location>
</feature>
<proteinExistence type="predicted"/>
<feature type="region of interest" description="Disordered" evidence="1">
    <location>
        <begin position="1"/>
        <end position="64"/>
    </location>
</feature>
<sequence length="64" mass="6954">MDHDKKPDPDRSPLPPTTARTLNNRPDDANRAGAGTTFPPGVDPEDARDPGRMTPESTKVDNRS</sequence>
<dbReference type="KEGG" id="pacr:FXN63_17765"/>
<accession>A0A5C0B2R5</accession>
<dbReference type="OrthoDB" id="8687784at2"/>
<dbReference type="RefSeq" id="WP_148816527.1">
    <property type="nucleotide sequence ID" value="NZ_CP043046.1"/>
</dbReference>
<gene>
    <name evidence="2" type="ORF">FXN63_17765</name>
</gene>
<reference evidence="2 3" key="1">
    <citation type="submission" date="2019-08" db="EMBL/GenBank/DDBJ databases">
        <title>Amphibian skin-associated Pigmentiphaga: genome sequence and occurrence across geography and hosts.</title>
        <authorList>
            <person name="Bletz M.C."/>
            <person name="Bunk B."/>
            <person name="Sproeer C."/>
            <person name="Biwer P."/>
            <person name="Reiter S."/>
            <person name="Rabemananjara F.C.E."/>
            <person name="Schulz S."/>
            <person name="Overmann J."/>
            <person name="Vences M."/>
        </authorList>
    </citation>
    <scope>NUCLEOTIDE SEQUENCE [LARGE SCALE GENOMIC DNA]</scope>
    <source>
        <strain evidence="2 3">Mada1488</strain>
    </source>
</reference>
<protein>
    <submittedName>
        <fullName evidence="2">Uncharacterized protein</fullName>
    </submittedName>
</protein>